<sequence length="54" mass="5415">MLALGLGAAEDATDPAATFTDTLLSVAVAEKSTKHGPIIWPNGKLTTSSTATTA</sequence>
<dbReference type="EMBL" id="WWBZ02000062">
    <property type="protein sequence ID" value="KAF4303490.1"/>
    <property type="molecule type" value="Genomic_DNA"/>
</dbReference>
<protein>
    <submittedName>
        <fullName evidence="1">Uncharacterized protein</fullName>
    </submittedName>
</protein>
<dbReference type="AlphaFoldDB" id="A0A8H4MZN9"/>
<keyword evidence="2" id="KW-1185">Reference proteome</keyword>
<evidence type="ECO:0000313" key="1">
    <source>
        <dbReference type="EMBL" id="KAF4303490.1"/>
    </source>
</evidence>
<reference evidence="1" key="1">
    <citation type="submission" date="2020-04" db="EMBL/GenBank/DDBJ databases">
        <title>Genome Assembly and Annotation of Botryosphaeria dothidea sdau 11-99, a Latent Pathogen of Apple Fruit Ring Rot in China.</title>
        <authorList>
            <person name="Yu C."/>
            <person name="Diao Y."/>
            <person name="Lu Q."/>
            <person name="Zhao J."/>
            <person name="Cui S."/>
            <person name="Peng C."/>
            <person name="He B."/>
            <person name="Liu H."/>
        </authorList>
    </citation>
    <scope>NUCLEOTIDE SEQUENCE [LARGE SCALE GENOMIC DNA]</scope>
    <source>
        <strain evidence="1">Sdau11-99</strain>
    </source>
</reference>
<organism evidence="1 2">
    <name type="scientific">Botryosphaeria dothidea</name>
    <dbReference type="NCBI Taxonomy" id="55169"/>
    <lineage>
        <taxon>Eukaryota</taxon>
        <taxon>Fungi</taxon>
        <taxon>Dikarya</taxon>
        <taxon>Ascomycota</taxon>
        <taxon>Pezizomycotina</taxon>
        <taxon>Dothideomycetes</taxon>
        <taxon>Dothideomycetes incertae sedis</taxon>
        <taxon>Botryosphaeriales</taxon>
        <taxon>Botryosphaeriaceae</taxon>
        <taxon>Botryosphaeria</taxon>
    </lineage>
</organism>
<evidence type="ECO:0000313" key="2">
    <source>
        <dbReference type="Proteomes" id="UP000572817"/>
    </source>
</evidence>
<comment type="caution">
    <text evidence="1">The sequence shown here is derived from an EMBL/GenBank/DDBJ whole genome shotgun (WGS) entry which is preliminary data.</text>
</comment>
<dbReference type="Proteomes" id="UP000572817">
    <property type="component" value="Unassembled WGS sequence"/>
</dbReference>
<accession>A0A8H4MZN9</accession>
<proteinExistence type="predicted"/>
<name>A0A8H4MZN9_9PEZI</name>
<gene>
    <name evidence="1" type="ORF">GTA08_BOTSDO08804</name>
</gene>